<evidence type="ECO:0000259" key="2">
    <source>
        <dbReference type="Pfam" id="PF02517"/>
    </source>
</evidence>
<feature type="transmembrane region" description="Helical" evidence="1">
    <location>
        <begin position="139"/>
        <end position="159"/>
    </location>
</feature>
<keyword evidence="4" id="KW-1185">Reference proteome</keyword>
<name>A0ABT5YMJ4_9PROT</name>
<comment type="caution">
    <text evidence="3">The sequence shown here is derived from an EMBL/GenBank/DDBJ whole genome shotgun (WGS) entry which is preliminary data.</text>
</comment>
<keyword evidence="1" id="KW-0472">Membrane</keyword>
<feature type="domain" description="CAAX prenyl protease 2/Lysostaphin resistance protein A-like" evidence="2">
    <location>
        <begin position="144"/>
        <end position="232"/>
    </location>
</feature>
<dbReference type="PANTHER" id="PTHR36435">
    <property type="entry name" value="SLR1288 PROTEIN"/>
    <property type="match status" value="1"/>
</dbReference>
<evidence type="ECO:0000313" key="4">
    <source>
        <dbReference type="Proteomes" id="UP001215503"/>
    </source>
</evidence>
<proteinExistence type="predicted"/>
<evidence type="ECO:0000256" key="1">
    <source>
        <dbReference type="SAM" id="Phobius"/>
    </source>
</evidence>
<evidence type="ECO:0000313" key="3">
    <source>
        <dbReference type="EMBL" id="MDF2096171.1"/>
    </source>
</evidence>
<keyword evidence="1" id="KW-1133">Transmembrane helix</keyword>
<dbReference type="PANTHER" id="PTHR36435:SF1">
    <property type="entry name" value="CAAX AMINO TERMINAL PROTEASE FAMILY PROTEIN"/>
    <property type="match status" value="1"/>
</dbReference>
<feature type="transmembrane region" description="Helical" evidence="1">
    <location>
        <begin position="12"/>
        <end position="34"/>
    </location>
</feature>
<feature type="transmembrane region" description="Helical" evidence="1">
    <location>
        <begin position="218"/>
        <end position="241"/>
    </location>
</feature>
<reference evidence="3 4" key="1">
    <citation type="submission" date="2023-03" db="EMBL/GenBank/DDBJ databases">
        <title>Fodinicurvata sp. CAU 1616 isolated from sea sendiment.</title>
        <authorList>
            <person name="Kim W."/>
        </authorList>
    </citation>
    <scope>NUCLEOTIDE SEQUENCE [LARGE SCALE GENOMIC DNA]</scope>
    <source>
        <strain evidence="3 4">CAU 1616</strain>
    </source>
</reference>
<organism evidence="3 4">
    <name type="scientific">Aquibaculum arenosum</name>
    <dbReference type="NCBI Taxonomy" id="3032591"/>
    <lineage>
        <taxon>Bacteria</taxon>
        <taxon>Pseudomonadati</taxon>
        <taxon>Pseudomonadota</taxon>
        <taxon>Alphaproteobacteria</taxon>
        <taxon>Rhodospirillales</taxon>
        <taxon>Rhodovibrionaceae</taxon>
        <taxon>Aquibaculum</taxon>
    </lineage>
</organism>
<protein>
    <submittedName>
        <fullName evidence="3">Type II CAAX endopeptidase family protein</fullName>
    </submittedName>
</protein>
<dbReference type="InterPro" id="IPR052710">
    <property type="entry name" value="CAAX_protease"/>
</dbReference>
<sequence length="248" mass="26099">MSLPPPPSARLTVIAVTDLLLVVIVVLGGLRLLLPLLGGIAAPDPLSGDALRSGLLPLVLSILAQSGVTLAALYLVVIRMRGLTWQDLGLVAPPPGWLTRGVLLALVAVPLVGLVNLTVQQILDQPIDNPQIELLSPVAVSLSNYLVMLVLAAGLVPLVEELAFRGLLQGWLRERFGPQAAMVVSALVFASMHGIPSLIPALLVVGGLLAWLYERSGSLWPCIAMHATFNAIMTSLLYLALQAGAFAE</sequence>
<dbReference type="Proteomes" id="UP001215503">
    <property type="component" value="Unassembled WGS sequence"/>
</dbReference>
<dbReference type="EMBL" id="JARHUD010000005">
    <property type="protein sequence ID" value="MDF2096171.1"/>
    <property type="molecule type" value="Genomic_DNA"/>
</dbReference>
<dbReference type="RefSeq" id="WP_275822332.1">
    <property type="nucleotide sequence ID" value="NZ_JARHUD010000005.1"/>
</dbReference>
<accession>A0ABT5YMJ4</accession>
<feature type="transmembrane region" description="Helical" evidence="1">
    <location>
        <begin position="54"/>
        <end position="77"/>
    </location>
</feature>
<keyword evidence="1" id="KW-0812">Transmembrane</keyword>
<feature type="transmembrane region" description="Helical" evidence="1">
    <location>
        <begin position="97"/>
        <end position="119"/>
    </location>
</feature>
<feature type="transmembrane region" description="Helical" evidence="1">
    <location>
        <begin position="180"/>
        <end position="212"/>
    </location>
</feature>
<dbReference type="InterPro" id="IPR003675">
    <property type="entry name" value="Rce1/LyrA-like_dom"/>
</dbReference>
<gene>
    <name evidence="3" type="ORF">P2G67_09310</name>
</gene>
<dbReference type="Pfam" id="PF02517">
    <property type="entry name" value="Rce1-like"/>
    <property type="match status" value="1"/>
</dbReference>